<dbReference type="KEGG" id="mico:GDR74_05330"/>
<dbReference type="GO" id="GO:0005813">
    <property type="term" value="C:centrosome"/>
    <property type="evidence" value="ECO:0007669"/>
    <property type="project" value="TreeGrafter"/>
</dbReference>
<feature type="coiled-coil region" evidence="1">
    <location>
        <begin position="123"/>
        <end position="297"/>
    </location>
</feature>
<keyword evidence="5" id="KW-1185">Reference proteome</keyword>
<accession>A0A5P9JTF0</accession>
<protein>
    <submittedName>
        <fullName evidence="4">Chromosome partitioning protein ParA</fullName>
    </submittedName>
</protein>
<dbReference type="PANTHER" id="PTHR44281">
    <property type="entry name" value="SPINDLE ASSEMBLY ABNORMAL PROTEIN 6 HOMOLOG"/>
    <property type="match status" value="1"/>
</dbReference>
<feature type="domain" description="Crescentin coiled-coil" evidence="3">
    <location>
        <begin position="110"/>
        <end position="467"/>
    </location>
</feature>
<sequence>MSSGWMPFKNRFGKRSEEAAASLPQVSQVSLPQRQADTADAADPARAPSPSKEEPVLVRPNGALDSVGQKNELIRVRFANMLDRLEEIRSLKDDFALLNEPVNELIRAYPQLQSRLLETEAVLRQETDTTAQLRRELAELTNAQARMTDDLSATVSQLRKAETRLREQDSLIEDLRLGLKDKEAVVADLENQLTIETERARSITEENQALRLEAQEADQTVARAERELIEVRERNGLLDHEVKRLQKVAEEQNYRLSSLTNRYAELETQLEATRQRASELETKLMSEQVLRQRLETQLDSECSAHQTDLSALDMKIEGLNSRLAATDKILAHTRDQLRDKNEALRGVERSLKEITIEKNTVERRLEATQQEVERQVAMVNELQRSRIELQERVEMLNKAIAAKDFQIESADNKVASLTERIDQLTKRFEQDRSTLEAANRRLTEELQNEKAERSLIQGALEIARESRIKIQKKYVSLRKKTRLDTAEDDPLLLEEEGMEAESNVRPLKSSDAE</sequence>
<evidence type="ECO:0000313" key="4">
    <source>
        <dbReference type="EMBL" id="QFU15683.1"/>
    </source>
</evidence>
<evidence type="ECO:0000256" key="2">
    <source>
        <dbReference type="SAM" id="MobiDB-lite"/>
    </source>
</evidence>
<feature type="region of interest" description="Disordered" evidence="2">
    <location>
        <begin position="486"/>
        <end position="513"/>
    </location>
</feature>
<name>A0A5P9JTF0_9HYPH</name>
<proteinExistence type="predicted"/>
<dbReference type="Gene3D" id="1.10.287.1490">
    <property type="match status" value="1"/>
</dbReference>
<gene>
    <name evidence="4" type="ORF">GDR74_05330</name>
</gene>
<dbReference type="GO" id="GO:0005814">
    <property type="term" value="C:centriole"/>
    <property type="evidence" value="ECO:0007669"/>
    <property type="project" value="TreeGrafter"/>
</dbReference>
<feature type="region of interest" description="Disordered" evidence="2">
    <location>
        <begin position="16"/>
        <end position="58"/>
    </location>
</feature>
<evidence type="ECO:0000256" key="1">
    <source>
        <dbReference type="SAM" id="Coils"/>
    </source>
</evidence>
<dbReference type="Proteomes" id="UP000325614">
    <property type="component" value="Chromosome"/>
</dbReference>
<dbReference type="Pfam" id="PF19220">
    <property type="entry name" value="Rod_CreS"/>
    <property type="match status" value="1"/>
</dbReference>
<dbReference type="RefSeq" id="WP_152585328.1">
    <property type="nucleotide sequence ID" value="NZ_CP045423.1"/>
</dbReference>
<dbReference type="PANTHER" id="PTHR44281:SF2">
    <property type="entry name" value="SPINDLE ASSEMBLY ABNORMAL PROTEIN 6 HOMOLOG"/>
    <property type="match status" value="1"/>
</dbReference>
<dbReference type="EMBL" id="CP045423">
    <property type="protein sequence ID" value="QFU15683.1"/>
    <property type="molecule type" value="Genomic_DNA"/>
</dbReference>
<organism evidence="4 5">
    <name type="scientific">Microvirga thermotolerans</name>
    <dbReference type="NCBI Taxonomy" id="2651334"/>
    <lineage>
        <taxon>Bacteria</taxon>
        <taxon>Pseudomonadati</taxon>
        <taxon>Pseudomonadota</taxon>
        <taxon>Alphaproteobacteria</taxon>
        <taxon>Hyphomicrobiales</taxon>
        <taxon>Methylobacteriaceae</taxon>
        <taxon>Microvirga</taxon>
    </lineage>
</organism>
<reference evidence="4 5" key="1">
    <citation type="submission" date="2019-10" db="EMBL/GenBank/DDBJ databases">
        <title>Isolation, Identification of Microvirga thermotolerans HR1, a novel thermophilic bacterium and Comparative Genomics of the genus Microvirga.</title>
        <authorList>
            <person name="Li J."/>
            <person name="Zhang W."/>
            <person name="Lin M."/>
            <person name="Wang J."/>
        </authorList>
    </citation>
    <scope>NUCLEOTIDE SEQUENCE [LARGE SCALE GENOMIC DNA]</scope>
    <source>
        <strain evidence="4 5">HR1</strain>
    </source>
</reference>
<dbReference type="InterPro" id="IPR043652">
    <property type="entry name" value="CreS_CC"/>
</dbReference>
<feature type="compositionally biased region" description="Acidic residues" evidence="2">
    <location>
        <begin position="486"/>
        <end position="499"/>
    </location>
</feature>
<dbReference type="AlphaFoldDB" id="A0A5P9JTF0"/>
<feature type="compositionally biased region" description="Low complexity" evidence="2">
    <location>
        <begin position="32"/>
        <end position="50"/>
    </location>
</feature>
<keyword evidence="1" id="KW-0175">Coiled coil</keyword>
<feature type="coiled-coil region" evidence="1">
    <location>
        <begin position="337"/>
        <end position="459"/>
    </location>
</feature>
<evidence type="ECO:0000313" key="5">
    <source>
        <dbReference type="Proteomes" id="UP000325614"/>
    </source>
</evidence>
<evidence type="ECO:0000259" key="3">
    <source>
        <dbReference type="Pfam" id="PF19220"/>
    </source>
</evidence>
<dbReference type="GO" id="GO:0007099">
    <property type="term" value="P:centriole replication"/>
    <property type="evidence" value="ECO:0007669"/>
    <property type="project" value="TreeGrafter"/>
</dbReference>